<name>A0A067LLP3_JATCU</name>
<keyword evidence="1" id="KW-0812">Transmembrane</keyword>
<dbReference type="InterPro" id="IPR050481">
    <property type="entry name" value="UDP-glycosyltransf_plant"/>
</dbReference>
<accession>A0A067LLP3</accession>
<dbReference type="AlphaFoldDB" id="A0A067LLP3"/>
<dbReference type="Proteomes" id="UP000027138">
    <property type="component" value="Unassembled WGS sequence"/>
</dbReference>
<evidence type="ECO:0000256" key="1">
    <source>
        <dbReference type="SAM" id="Phobius"/>
    </source>
</evidence>
<evidence type="ECO:0000313" key="3">
    <source>
        <dbReference type="Proteomes" id="UP000027138"/>
    </source>
</evidence>
<gene>
    <name evidence="2" type="ORF">JCGZ_15154</name>
</gene>
<dbReference type="OrthoDB" id="5835829at2759"/>
<protein>
    <recommendedName>
        <fullName evidence="4">Anthocyanidin 3-O-glucosyltransferase</fullName>
    </recommendedName>
</protein>
<keyword evidence="1" id="KW-1133">Transmembrane helix</keyword>
<keyword evidence="1" id="KW-0472">Membrane</keyword>
<sequence>MTTKQDIHVVMFPWFAFGHISPFVQLSNKLSFHGFRITFLSPPGNIQRIKSSLLLTQKAQIIALQIPPVDGLPIGFDSTSEMAPYMAELLKQALDLMKPQIENLLSQINPDFVFLDSFNIGFQNRLLILVSKLCSFLFTLLFLLLTVLYLKDLLRRRFLHSLIF</sequence>
<keyword evidence="3" id="KW-1185">Reference proteome</keyword>
<dbReference type="STRING" id="180498.A0A067LLP3"/>
<evidence type="ECO:0000313" key="2">
    <source>
        <dbReference type="EMBL" id="KDP45289.1"/>
    </source>
</evidence>
<evidence type="ECO:0008006" key="4">
    <source>
        <dbReference type="Google" id="ProtNLM"/>
    </source>
</evidence>
<dbReference type="PANTHER" id="PTHR48049:SF84">
    <property type="entry name" value="UDP-GLYCOSYLTRANSFERASE 79A6"/>
    <property type="match status" value="1"/>
</dbReference>
<proteinExistence type="predicted"/>
<reference evidence="2 3" key="1">
    <citation type="journal article" date="2014" name="PLoS ONE">
        <title>Global Analysis of Gene Expression Profiles in Physic Nut (Jatropha curcas L.) Seedlings Exposed to Salt Stress.</title>
        <authorList>
            <person name="Zhang L."/>
            <person name="Zhang C."/>
            <person name="Wu P."/>
            <person name="Chen Y."/>
            <person name="Li M."/>
            <person name="Jiang H."/>
            <person name="Wu G."/>
        </authorList>
    </citation>
    <scope>NUCLEOTIDE SEQUENCE [LARGE SCALE GENOMIC DNA]</scope>
    <source>
        <strain evidence="3">cv. GZQX0401</strain>
        <tissue evidence="2">Young leaves</tissue>
    </source>
</reference>
<dbReference type="SUPFAM" id="SSF53756">
    <property type="entry name" value="UDP-Glycosyltransferase/glycogen phosphorylase"/>
    <property type="match status" value="1"/>
</dbReference>
<dbReference type="EMBL" id="KK914233">
    <property type="protein sequence ID" value="KDP45289.1"/>
    <property type="molecule type" value="Genomic_DNA"/>
</dbReference>
<organism evidence="2 3">
    <name type="scientific">Jatropha curcas</name>
    <name type="common">Barbados nut</name>
    <dbReference type="NCBI Taxonomy" id="180498"/>
    <lineage>
        <taxon>Eukaryota</taxon>
        <taxon>Viridiplantae</taxon>
        <taxon>Streptophyta</taxon>
        <taxon>Embryophyta</taxon>
        <taxon>Tracheophyta</taxon>
        <taxon>Spermatophyta</taxon>
        <taxon>Magnoliopsida</taxon>
        <taxon>eudicotyledons</taxon>
        <taxon>Gunneridae</taxon>
        <taxon>Pentapetalae</taxon>
        <taxon>rosids</taxon>
        <taxon>fabids</taxon>
        <taxon>Malpighiales</taxon>
        <taxon>Euphorbiaceae</taxon>
        <taxon>Crotonoideae</taxon>
        <taxon>Jatropheae</taxon>
        <taxon>Jatropha</taxon>
    </lineage>
</organism>
<dbReference type="GO" id="GO:0035251">
    <property type="term" value="F:UDP-glucosyltransferase activity"/>
    <property type="evidence" value="ECO:0007669"/>
    <property type="project" value="InterPro"/>
</dbReference>
<dbReference type="PANTHER" id="PTHR48049">
    <property type="entry name" value="GLYCOSYLTRANSFERASE"/>
    <property type="match status" value="1"/>
</dbReference>
<dbReference type="Gene3D" id="3.40.50.2000">
    <property type="entry name" value="Glycogen Phosphorylase B"/>
    <property type="match status" value="1"/>
</dbReference>
<feature type="transmembrane region" description="Helical" evidence="1">
    <location>
        <begin position="126"/>
        <end position="150"/>
    </location>
</feature>